<gene>
    <name evidence="2" type="ORF">JCM21142_52287</name>
</gene>
<reference evidence="2 3" key="1">
    <citation type="journal article" date="2014" name="Genome Announc.">
        <title>Draft Genome Sequence of Cytophaga fermentans JCM 21142T, a Facultative Anaerobe Isolated from Marine Mud.</title>
        <authorList>
            <person name="Starns D."/>
            <person name="Oshima K."/>
            <person name="Suda W."/>
            <person name="Iino T."/>
            <person name="Yuki M."/>
            <person name="Inoue J."/>
            <person name="Kitamura K."/>
            <person name="Iida T."/>
            <person name="Darby A."/>
            <person name="Hattori M."/>
            <person name="Ohkuma M."/>
        </authorList>
    </citation>
    <scope>NUCLEOTIDE SEQUENCE [LARGE SCALE GENOMIC DNA]</scope>
    <source>
        <strain evidence="2 3">JCM 21142</strain>
    </source>
</reference>
<feature type="signal peptide" evidence="1">
    <location>
        <begin position="1"/>
        <end position="28"/>
    </location>
</feature>
<dbReference type="PROSITE" id="PS51257">
    <property type="entry name" value="PROKAR_LIPOPROTEIN"/>
    <property type="match status" value="1"/>
</dbReference>
<dbReference type="STRING" id="869213.GCA_000517085_01745"/>
<accession>W7YMK1</accession>
<proteinExistence type="predicted"/>
<keyword evidence="3" id="KW-1185">Reference proteome</keyword>
<protein>
    <recommendedName>
        <fullName evidence="4">DUF4625 domain-containing protein</fullName>
    </recommendedName>
</protein>
<evidence type="ECO:0008006" key="4">
    <source>
        <dbReference type="Google" id="ProtNLM"/>
    </source>
</evidence>
<organism evidence="2 3">
    <name type="scientific">Saccharicrinis fermentans DSM 9555 = JCM 21142</name>
    <dbReference type="NCBI Taxonomy" id="869213"/>
    <lineage>
        <taxon>Bacteria</taxon>
        <taxon>Pseudomonadati</taxon>
        <taxon>Bacteroidota</taxon>
        <taxon>Bacteroidia</taxon>
        <taxon>Marinilabiliales</taxon>
        <taxon>Marinilabiliaceae</taxon>
        <taxon>Saccharicrinis</taxon>
    </lineage>
</organism>
<dbReference type="eggNOG" id="COG1470">
    <property type="taxonomic scope" value="Bacteria"/>
</dbReference>
<dbReference type="AlphaFoldDB" id="W7YMK1"/>
<dbReference type="InterPro" id="IPR027829">
    <property type="entry name" value="DUF4625"/>
</dbReference>
<dbReference type="Pfam" id="PF15418">
    <property type="entry name" value="DUF4625"/>
    <property type="match status" value="1"/>
</dbReference>
<keyword evidence="1" id="KW-0732">Signal</keyword>
<dbReference type="EMBL" id="BAMD01000027">
    <property type="protein sequence ID" value="GAF03609.1"/>
    <property type="molecule type" value="Genomic_DNA"/>
</dbReference>
<comment type="caution">
    <text evidence="2">The sequence shown here is derived from an EMBL/GenBank/DDBJ whole genome shotgun (WGS) entry which is preliminary data.</text>
</comment>
<dbReference type="Proteomes" id="UP000019402">
    <property type="component" value="Unassembled WGS sequence"/>
</dbReference>
<sequence>MKYNLINFKMMKSKLRTVVLFLAVGTMAVLTSCQNDDDIDDLKPEIDITIEDAFPAHCSDTIYFGEPFILKVRFTDNEELGSFSLDIHHNFDHHSHSTEFMECELDPEKNPVNPYTIIEEYDIPEGLEEYVTDFPITIPSSDASGLFDEGDYHFHISLTDKNGWSTQVGIGIKMAHR</sequence>
<name>W7YMK1_9BACT</name>
<evidence type="ECO:0000313" key="3">
    <source>
        <dbReference type="Proteomes" id="UP000019402"/>
    </source>
</evidence>
<evidence type="ECO:0000256" key="1">
    <source>
        <dbReference type="SAM" id="SignalP"/>
    </source>
</evidence>
<feature type="chain" id="PRO_5004904459" description="DUF4625 domain-containing protein" evidence="1">
    <location>
        <begin position="29"/>
        <end position="177"/>
    </location>
</feature>
<evidence type="ECO:0000313" key="2">
    <source>
        <dbReference type="EMBL" id="GAF03609.1"/>
    </source>
</evidence>
<dbReference type="RefSeq" id="WP_235208176.1">
    <property type="nucleotide sequence ID" value="NZ_BAMD01000027.1"/>
</dbReference>